<reference evidence="3" key="1">
    <citation type="journal article" date="2017" name="Appl. Environ. Microbiol.">
        <title>Genomic Analysis of Calderihabitans maritimus KKC1, a Thermophilic, Hydrogenogenic, Carboxydotrophic Bacterium Isolated from Marine Sediment.</title>
        <authorList>
            <person name="Omae K."/>
            <person name="Yoneda Y."/>
            <person name="Fukuyama Y."/>
            <person name="Yoshida T."/>
            <person name="Sako Y."/>
        </authorList>
    </citation>
    <scope>NUCLEOTIDE SEQUENCE [LARGE SCALE GENOMIC DNA]</scope>
    <source>
        <strain evidence="3">KKC1</strain>
    </source>
</reference>
<protein>
    <recommendedName>
        <fullName evidence="1">RsbT co-antagonist protein RsbRD N-terminal domain-containing protein</fullName>
    </recommendedName>
</protein>
<dbReference type="Pfam" id="PF14361">
    <property type="entry name" value="RsbRD_N"/>
    <property type="match status" value="1"/>
</dbReference>
<dbReference type="EMBL" id="BDGJ01000032">
    <property type="protein sequence ID" value="GAW91755.1"/>
    <property type="molecule type" value="Genomic_DNA"/>
</dbReference>
<evidence type="ECO:0000313" key="2">
    <source>
        <dbReference type="EMBL" id="GAW91755.1"/>
    </source>
</evidence>
<comment type="caution">
    <text evidence="2">The sequence shown here is derived from an EMBL/GenBank/DDBJ whole genome shotgun (WGS) entry which is preliminary data.</text>
</comment>
<evidence type="ECO:0000313" key="3">
    <source>
        <dbReference type="Proteomes" id="UP000197032"/>
    </source>
</evidence>
<dbReference type="AlphaFoldDB" id="A0A1Z5HR14"/>
<organism evidence="2 3">
    <name type="scientific">Calderihabitans maritimus</name>
    <dbReference type="NCBI Taxonomy" id="1246530"/>
    <lineage>
        <taxon>Bacteria</taxon>
        <taxon>Bacillati</taxon>
        <taxon>Bacillota</taxon>
        <taxon>Clostridia</taxon>
        <taxon>Neomoorellales</taxon>
        <taxon>Calderihabitantaceae</taxon>
        <taxon>Calderihabitans</taxon>
    </lineage>
</organism>
<dbReference type="Proteomes" id="UP000197032">
    <property type="component" value="Unassembled WGS sequence"/>
</dbReference>
<sequence>MPGMKLENFLLQKKGAILKRWFDLLLEAYPDETVRFLKGEKNPFTNPVGHTIHQGIAGLYEGLLQGLDQDKTYTFLDNIIRIRAVQDFSPSQAVAFIFLLKKVIREELESEIRESRVSAEELLKFESKIDELALLSFDIYMECREKICDVRINETKNRLYRLLQKANLMVDYSEEEPDLQDGSVANRHEMRISR</sequence>
<accession>A0A1Z5HR14</accession>
<feature type="domain" description="RsbT co-antagonist protein RsbRD N-terminal" evidence="1">
    <location>
        <begin position="16"/>
        <end position="147"/>
    </location>
</feature>
<proteinExistence type="predicted"/>
<gene>
    <name evidence="2" type="ORF">KKC1_09160</name>
</gene>
<keyword evidence="3" id="KW-1185">Reference proteome</keyword>
<evidence type="ECO:0000259" key="1">
    <source>
        <dbReference type="Pfam" id="PF14361"/>
    </source>
</evidence>
<dbReference type="InterPro" id="IPR025751">
    <property type="entry name" value="RsbRD_N_dom"/>
</dbReference>
<name>A0A1Z5HR14_9FIRM</name>